<reference evidence="1" key="1">
    <citation type="journal article" date="2020" name="Stud. Mycol.">
        <title>101 Dothideomycetes genomes: a test case for predicting lifestyles and emergence of pathogens.</title>
        <authorList>
            <person name="Haridas S."/>
            <person name="Albert R."/>
            <person name="Binder M."/>
            <person name="Bloem J."/>
            <person name="Labutti K."/>
            <person name="Salamov A."/>
            <person name="Andreopoulos B."/>
            <person name="Baker S."/>
            <person name="Barry K."/>
            <person name="Bills G."/>
            <person name="Bluhm B."/>
            <person name="Cannon C."/>
            <person name="Castanera R."/>
            <person name="Culley D."/>
            <person name="Daum C."/>
            <person name="Ezra D."/>
            <person name="Gonzalez J."/>
            <person name="Henrissat B."/>
            <person name="Kuo A."/>
            <person name="Liang C."/>
            <person name="Lipzen A."/>
            <person name="Lutzoni F."/>
            <person name="Magnuson J."/>
            <person name="Mondo S."/>
            <person name="Nolan M."/>
            <person name="Ohm R."/>
            <person name="Pangilinan J."/>
            <person name="Park H.-J."/>
            <person name="Ramirez L."/>
            <person name="Alfaro M."/>
            <person name="Sun H."/>
            <person name="Tritt A."/>
            <person name="Yoshinaga Y."/>
            <person name="Zwiers L.-H."/>
            <person name="Turgeon B."/>
            <person name="Goodwin S."/>
            <person name="Spatafora J."/>
            <person name="Crous P."/>
            <person name="Grigoriev I."/>
        </authorList>
    </citation>
    <scope>NUCLEOTIDE SEQUENCE</scope>
    <source>
        <strain evidence="1">Tuck. ex Michener</strain>
    </source>
</reference>
<evidence type="ECO:0000313" key="1">
    <source>
        <dbReference type="EMBL" id="KAF2231198.1"/>
    </source>
</evidence>
<sequence>MVSERLPYKIYRRCMLMLADNFTVRSFSSCGLLRVDLRQFKPGGALDGIQSCNASSLQYPLLPAARMS</sequence>
<evidence type="ECO:0000313" key="2">
    <source>
        <dbReference type="Proteomes" id="UP000800092"/>
    </source>
</evidence>
<dbReference type="Proteomes" id="UP000800092">
    <property type="component" value="Unassembled WGS sequence"/>
</dbReference>
<name>A0A6A6H040_VIRVR</name>
<dbReference type="AlphaFoldDB" id="A0A6A6H040"/>
<protein>
    <submittedName>
        <fullName evidence="1">Uncharacterized protein</fullName>
    </submittedName>
</protein>
<dbReference type="EMBL" id="ML991830">
    <property type="protein sequence ID" value="KAF2231198.1"/>
    <property type="molecule type" value="Genomic_DNA"/>
</dbReference>
<keyword evidence="2" id="KW-1185">Reference proteome</keyword>
<gene>
    <name evidence="1" type="ORF">EV356DRAFT_507680</name>
</gene>
<proteinExistence type="predicted"/>
<organism evidence="1 2">
    <name type="scientific">Viridothelium virens</name>
    <name type="common">Speckled blister lichen</name>
    <name type="synonym">Trypethelium virens</name>
    <dbReference type="NCBI Taxonomy" id="1048519"/>
    <lineage>
        <taxon>Eukaryota</taxon>
        <taxon>Fungi</taxon>
        <taxon>Dikarya</taxon>
        <taxon>Ascomycota</taxon>
        <taxon>Pezizomycotina</taxon>
        <taxon>Dothideomycetes</taxon>
        <taxon>Dothideomycetes incertae sedis</taxon>
        <taxon>Trypetheliales</taxon>
        <taxon>Trypetheliaceae</taxon>
        <taxon>Viridothelium</taxon>
    </lineage>
</organism>
<accession>A0A6A6H040</accession>